<accession>A0A395JSQ6</accession>
<sequence length="129" mass="14150">MQMSSRANNKVSRGDPIELVIDGQTVSAFAGETIAAVLLLQDKTSCYRTRGDRPRMMFCNMGVCFECRVRVTQNADSRWVLACVTPAQANMRIDTNVDLSHWIAGTEPTIDHDVNPSTASTKGGENNDV</sequence>
<dbReference type="GO" id="GO:0051536">
    <property type="term" value="F:iron-sulfur cluster binding"/>
    <property type="evidence" value="ECO:0007669"/>
    <property type="project" value="InterPro"/>
</dbReference>
<evidence type="ECO:0000256" key="1">
    <source>
        <dbReference type="ARBA" id="ARBA00023002"/>
    </source>
</evidence>
<dbReference type="Proteomes" id="UP000253083">
    <property type="component" value="Unassembled WGS sequence"/>
</dbReference>
<dbReference type="OrthoDB" id="573392at2"/>
<protein>
    <submittedName>
        <fullName evidence="3">2Fe-2S iron-sulfur cluster protein</fullName>
    </submittedName>
</protein>
<dbReference type="AlphaFoldDB" id="A0A395JSQ6"/>
<comment type="caution">
    <text evidence="3">The sequence shown here is derived from an EMBL/GenBank/DDBJ whole genome shotgun (WGS) entry which is preliminary data.</text>
</comment>
<keyword evidence="1" id="KW-0560">Oxidoreductase</keyword>
<dbReference type="InterPro" id="IPR042204">
    <property type="entry name" value="2Fe-2S-bd_N"/>
</dbReference>
<feature type="compositionally biased region" description="Polar residues" evidence="2">
    <location>
        <begin position="115"/>
        <end position="129"/>
    </location>
</feature>
<dbReference type="InterPro" id="IPR001041">
    <property type="entry name" value="2Fe-2S_ferredoxin-type"/>
</dbReference>
<evidence type="ECO:0000256" key="2">
    <source>
        <dbReference type="SAM" id="MobiDB-lite"/>
    </source>
</evidence>
<dbReference type="Pfam" id="PF13510">
    <property type="entry name" value="Fer2_4"/>
    <property type="match status" value="1"/>
</dbReference>
<dbReference type="Gene3D" id="3.10.20.440">
    <property type="entry name" value="2Fe-2S iron-sulphur cluster binding domain, sarcosine oxidase, alpha subunit, N-terminal domain"/>
    <property type="match status" value="1"/>
</dbReference>
<evidence type="ECO:0000313" key="4">
    <source>
        <dbReference type="Proteomes" id="UP000253083"/>
    </source>
</evidence>
<dbReference type="SUPFAM" id="SSF54292">
    <property type="entry name" value="2Fe-2S ferredoxin-like"/>
    <property type="match status" value="1"/>
</dbReference>
<dbReference type="GO" id="GO:0016491">
    <property type="term" value="F:oxidoreductase activity"/>
    <property type="evidence" value="ECO:0007669"/>
    <property type="project" value="UniProtKB-KW"/>
</dbReference>
<dbReference type="InterPro" id="IPR036010">
    <property type="entry name" value="2Fe-2S_ferredoxin-like_sf"/>
</dbReference>
<keyword evidence="4" id="KW-1185">Reference proteome</keyword>
<dbReference type="EMBL" id="QNRT01000001">
    <property type="protein sequence ID" value="RBP53575.1"/>
    <property type="molecule type" value="Genomic_DNA"/>
</dbReference>
<evidence type="ECO:0000313" key="3">
    <source>
        <dbReference type="EMBL" id="RBP53575.1"/>
    </source>
</evidence>
<gene>
    <name evidence="3" type="ORF">DFR28_101962</name>
</gene>
<organism evidence="3 4">
    <name type="scientific">Arenicella xantha</name>
    <dbReference type="NCBI Taxonomy" id="644221"/>
    <lineage>
        <taxon>Bacteria</taxon>
        <taxon>Pseudomonadati</taxon>
        <taxon>Pseudomonadota</taxon>
        <taxon>Gammaproteobacteria</taxon>
        <taxon>Arenicellales</taxon>
        <taxon>Arenicellaceae</taxon>
        <taxon>Arenicella</taxon>
    </lineage>
</organism>
<name>A0A395JSQ6_9GAMM</name>
<proteinExistence type="predicted"/>
<feature type="region of interest" description="Disordered" evidence="2">
    <location>
        <begin position="108"/>
        <end position="129"/>
    </location>
</feature>
<reference evidence="3 4" key="1">
    <citation type="submission" date="2018-06" db="EMBL/GenBank/DDBJ databases">
        <title>Genomic Encyclopedia of Type Strains, Phase IV (KMG-IV): sequencing the most valuable type-strain genomes for metagenomic binning, comparative biology and taxonomic classification.</title>
        <authorList>
            <person name="Goeker M."/>
        </authorList>
    </citation>
    <scope>NUCLEOTIDE SEQUENCE [LARGE SCALE GENOMIC DNA]</scope>
    <source>
        <strain evidence="3 4">DSM 24032</strain>
    </source>
</reference>
<dbReference type="CDD" id="cd00207">
    <property type="entry name" value="fer2"/>
    <property type="match status" value="1"/>
</dbReference>
<dbReference type="InParanoid" id="A0A395JSQ6"/>